<dbReference type="AlphaFoldDB" id="A0A1J4PTJ1"/>
<accession>A0A1J4PTJ1</accession>
<proteinExistence type="predicted"/>
<feature type="region of interest" description="Disordered" evidence="1">
    <location>
        <begin position="186"/>
        <end position="208"/>
    </location>
</feature>
<organism evidence="2 3">
    <name type="scientific">Streptomyces malaysiense</name>
    <dbReference type="NCBI Taxonomy" id="1428626"/>
    <lineage>
        <taxon>Bacteria</taxon>
        <taxon>Bacillati</taxon>
        <taxon>Actinomycetota</taxon>
        <taxon>Actinomycetes</taxon>
        <taxon>Kitasatosporales</taxon>
        <taxon>Streptomycetaceae</taxon>
        <taxon>Streptomyces</taxon>
    </lineage>
</organism>
<evidence type="ECO:0000256" key="1">
    <source>
        <dbReference type="SAM" id="MobiDB-lite"/>
    </source>
</evidence>
<protein>
    <submittedName>
        <fullName evidence="2">Uncharacterized protein</fullName>
    </submittedName>
</protein>
<reference evidence="2" key="1">
    <citation type="submission" date="2016-10" db="EMBL/GenBank/DDBJ databases">
        <title>Genome sequence of Streptomyces malaysiense MUSC 136.</title>
        <authorList>
            <person name="Lee L.-H."/>
            <person name="Ser H.-L."/>
        </authorList>
    </citation>
    <scope>NUCLEOTIDE SEQUENCE [LARGE SCALE GENOMIC DNA]</scope>
    <source>
        <strain evidence="2">MUSC 136</strain>
    </source>
</reference>
<dbReference type="OrthoDB" id="4538292at2"/>
<keyword evidence="3" id="KW-1185">Reference proteome</keyword>
<dbReference type="EMBL" id="LBDA02000076">
    <property type="protein sequence ID" value="OIK24221.1"/>
    <property type="molecule type" value="Genomic_DNA"/>
</dbReference>
<name>A0A1J4PTJ1_9ACTN</name>
<evidence type="ECO:0000313" key="2">
    <source>
        <dbReference type="EMBL" id="OIK24221.1"/>
    </source>
</evidence>
<dbReference type="Proteomes" id="UP000034838">
    <property type="component" value="Unassembled WGS sequence"/>
</dbReference>
<comment type="caution">
    <text evidence="2">The sequence shown here is derived from an EMBL/GenBank/DDBJ whole genome shotgun (WGS) entry which is preliminary data.</text>
</comment>
<evidence type="ECO:0000313" key="3">
    <source>
        <dbReference type="Proteomes" id="UP000034838"/>
    </source>
</evidence>
<sequence>MRAPRECASWFWDLEDYASPGLRSALGTAARMSAVLRDYELLKPSALEWHWVMPGRGSIAKTRLQLPKPLDGEQLAESVENLRPMGFPQAEFSGFLVTGPGMWLDERGAQRQEYGLVELTVSAEPLGLSADVAVHHDIWGPFDFRGTPHPEVHQQNAPRLAAALKDLDGLLGVSAEPGQPTYFGRAEGYGVGEPEVADGRGPDLTDLL</sequence>
<gene>
    <name evidence="2" type="ORF">VT52_028330</name>
</gene>
<feature type="compositionally biased region" description="Basic and acidic residues" evidence="1">
    <location>
        <begin position="197"/>
        <end position="208"/>
    </location>
</feature>